<organism evidence="2 3">
    <name type="scientific">Trichinella britovi</name>
    <name type="common">Parasitic roundworm</name>
    <dbReference type="NCBI Taxonomy" id="45882"/>
    <lineage>
        <taxon>Eukaryota</taxon>
        <taxon>Metazoa</taxon>
        <taxon>Ecdysozoa</taxon>
        <taxon>Nematoda</taxon>
        <taxon>Enoplea</taxon>
        <taxon>Dorylaimia</taxon>
        <taxon>Trichinellida</taxon>
        <taxon>Trichinellidae</taxon>
        <taxon>Trichinella</taxon>
    </lineage>
</organism>
<reference evidence="2 3" key="1">
    <citation type="submission" date="2015-01" db="EMBL/GenBank/DDBJ databases">
        <title>Evolution of Trichinella species and genotypes.</title>
        <authorList>
            <person name="Korhonen P.K."/>
            <person name="Edoardo P."/>
            <person name="Giuseppe L.R."/>
            <person name="Gasser R.B."/>
        </authorList>
    </citation>
    <scope>NUCLEOTIDE SEQUENCE [LARGE SCALE GENOMIC DNA]</scope>
    <source>
        <strain evidence="2">ISS120</strain>
    </source>
</reference>
<dbReference type="EMBL" id="JYDI01000883">
    <property type="protein sequence ID" value="KRY43811.1"/>
    <property type="molecule type" value="Genomic_DNA"/>
</dbReference>
<evidence type="ECO:0000256" key="1">
    <source>
        <dbReference type="SAM" id="MobiDB-lite"/>
    </source>
</evidence>
<sequence>MQFYLTLRDKEKHQERRKRNLRVPSTATKQKFPDDVIHCYQEQNAGMYSDIPVLFIRTYFIAVINNIEFLLCEFVISKGTLGRLGNAFTSMRTRVANGTSFMG</sequence>
<feature type="region of interest" description="Disordered" evidence="1">
    <location>
        <begin position="1"/>
        <end position="25"/>
    </location>
</feature>
<evidence type="ECO:0000313" key="2">
    <source>
        <dbReference type="EMBL" id="KRY43811.1"/>
    </source>
</evidence>
<protein>
    <submittedName>
        <fullName evidence="2">Uncharacterized protein</fullName>
    </submittedName>
</protein>
<accession>A0A0V1C4Y3</accession>
<gene>
    <name evidence="2" type="ORF">T03_1070</name>
</gene>
<keyword evidence="3" id="KW-1185">Reference proteome</keyword>
<proteinExistence type="predicted"/>
<dbReference type="AlphaFoldDB" id="A0A0V1C4Y3"/>
<evidence type="ECO:0000313" key="3">
    <source>
        <dbReference type="Proteomes" id="UP000054653"/>
    </source>
</evidence>
<comment type="caution">
    <text evidence="2">The sequence shown here is derived from an EMBL/GenBank/DDBJ whole genome shotgun (WGS) entry which is preliminary data.</text>
</comment>
<dbReference type="Proteomes" id="UP000054653">
    <property type="component" value="Unassembled WGS sequence"/>
</dbReference>
<name>A0A0V1C4Y3_TRIBR</name>